<dbReference type="InterPro" id="IPR001611">
    <property type="entry name" value="Leu-rich_rpt"/>
</dbReference>
<protein>
    <recommendedName>
        <fullName evidence="6">Leucine-rich repeat-containing N-terminal plant-type domain-containing protein</fullName>
    </recommendedName>
</protein>
<accession>A0A9D5CMS8</accession>
<evidence type="ECO:0000259" key="6">
    <source>
        <dbReference type="Pfam" id="PF08263"/>
    </source>
</evidence>
<reference evidence="7" key="1">
    <citation type="submission" date="2021-03" db="EMBL/GenBank/DDBJ databases">
        <authorList>
            <person name="Li Z."/>
            <person name="Yang C."/>
        </authorList>
    </citation>
    <scope>NUCLEOTIDE SEQUENCE</scope>
    <source>
        <strain evidence="7">Dzin_1.0</strain>
        <tissue evidence="7">Leaf</tissue>
    </source>
</reference>
<dbReference type="InterPro" id="IPR053213">
    <property type="entry name" value="RLP29"/>
</dbReference>
<proteinExistence type="predicted"/>
<dbReference type="SUPFAM" id="SSF52058">
    <property type="entry name" value="L domain-like"/>
    <property type="match status" value="1"/>
</dbReference>
<reference evidence="7" key="2">
    <citation type="journal article" date="2022" name="Hortic Res">
        <title>The genome of Dioscorea zingiberensis sheds light on the biosynthesis, origin and evolution of the medicinally important diosgenin saponins.</title>
        <authorList>
            <person name="Li Y."/>
            <person name="Tan C."/>
            <person name="Li Z."/>
            <person name="Guo J."/>
            <person name="Li S."/>
            <person name="Chen X."/>
            <person name="Wang C."/>
            <person name="Dai X."/>
            <person name="Yang H."/>
            <person name="Song W."/>
            <person name="Hou L."/>
            <person name="Xu J."/>
            <person name="Tong Z."/>
            <person name="Xu A."/>
            <person name="Yuan X."/>
            <person name="Wang W."/>
            <person name="Yang Q."/>
            <person name="Chen L."/>
            <person name="Sun Z."/>
            <person name="Wang K."/>
            <person name="Pan B."/>
            <person name="Chen J."/>
            <person name="Bao Y."/>
            <person name="Liu F."/>
            <person name="Qi X."/>
            <person name="Gang D.R."/>
            <person name="Wen J."/>
            <person name="Li J."/>
        </authorList>
    </citation>
    <scope>NUCLEOTIDE SEQUENCE</scope>
    <source>
        <strain evidence="7">Dzin_1.0</strain>
    </source>
</reference>
<keyword evidence="4" id="KW-0325">Glycoprotein</keyword>
<dbReference type="Pfam" id="PF00560">
    <property type="entry name" value="LRR_1"/>
    <property type="match status" value="4"/>
</dbReference>
<dbReference type="InterPro" id="IPR013210">
    <property type="entry name" value="LRR_N_plant-typ"/>
</dbReference>
<keyword evidence="2 5" id="KW-0732">Signal</keyword>
<keyword evidence="3" id="KW-0677">Repeat</keyword>
<dbReference type="EMBL" id="JAGGNH010000004">
    <property type="protein sequence ID" value="KAJ0975669.1"/>
    <property type="molecule type" value="Genomic_DNA"/>
</dbReference>
<dbReference type="Proteomes" id="UP001085076">
    <property type="component" value="Miscellaneous, Linkage group lg04"/>
</dbReference>
<gene>
    <name evidence="7" type="ORF">J5N97_017634</name>
</gene>
<sequence>MAFLPPLFFIALNFISVLGVLDPADFLALQAIRKSLYDLPGSRFFATWDFTADPCAFPGVTCRNARVSGLALGDSGAGATRLAGHLDAAALTRLSALSELSLVPGRVSGPVPATLPHSLRFLALPRNLLSGPIPSSLSSLPFLQTLDLSSNLLSGSIPSTLPHIRTLSYLSLRHNRLTGPIPSFPPGSLLLRLDLKRNALSGPIPSLPSSLHYLSLSNNLLSGRVDKVLPRLTRLNYLDLSSNRLAGPIPGRVFSFPISSLQLQRNFFSGPVRMAAGIVGIPFVDLSHNRLTGRIPAALAGSEVLYLNDNRFTGVVPGEFVKAMAGGRLRVLYLQRNYLTGMEGVGPAQGVPDNATLCLKYNCMLSPAGAKCPRRGGWRKMRPKDQCARWRESESG</sequence>
<dbReference type="PRINTS" id="PR00019">
    <property type="entry name" value="LEURICHRPT"/>
</dbReference>
<name>A0A9D5CMS8_9LILI</name>
<dbReference type="AlphaFoldDB" id="A0A9D5CMS8"/>
<evidence type="ECO:0000313" key="7">
    <source>
        <dbReference type="EMBL" id="KAJ0975669.1"/>
    </source>
</evidence>
<dbReference type="FunFam" id="3.80.10.10:FF:000041">
    <property type="entry name" value="LRR receptor-like serine/threonine-protein kinase ERECTA"/>
    <property type="match status" value="1"/>
</dbReference>
<feature type="chain" id="PRO_5039547609" description="Leucine-rich repeat-containing N-terminal plant-type domain-containing protein" evidence="5">
    <location>
        <begin position="20"/>
        <end position="396"/>
    </location>
</feature>
<evidence type="ECO:0000256" key="2">
    <source>
        <dbReference type="ARBA" id="ARBA00022729"/>
    </source>
</evidence>
<feature type="domain" description="Leucine-rich repeat-containing N-terminal plant-type" evidence="6">
    <location>
        <begin position="23"/>
        <end position="62"/>
    </location>
</feature>
<comment type="caution">
    <text evidence="7">The sequence shown here is derived from an EMBL/GenBank/DDBJ whole genome shotgun (WGS) entry which is preliminary data.</text>
</comment>
<dbReference type="Gene3D" id="3.80.10.10">
    <property type="entry name" value="Ribonuclease Inhibitor"/>
    <property type="match status" value="2"/>
</dbReference>
<evidence type="ECO:0000313" key="8">
    <source>
        <dbReference type="Proteomes" id="UP001085076"/>
    </source>
</evidence>
<dbReference type="OrthoDB" id="676979at2759"/>
<evidence type="ECO:0000256" key="5">
    <source>
        <dbReference type="SAM" id="SignalP"/>
    </source>
</evidence>
<dbReference type="PANTHER" id="PTHR48009:SF10">
    <property type="entry name" value="OS11G0644100 PROTEIN"/>
    <property type="match status" value="1"/>
</dbReference>
<evidence type="ECO:0000256" key="3">
    <source>
        <dbReference type="ARBA" id="ARBA00022737"/>
    </source>
</evidence>
<evidence type="ECO:0000256" key="1">
    <source>
        <dbReference type="ARBA" id="ARBA00022614"/>
    </source>
</evidence>
<dbReference type="Pfam" id="PF08263">
    <property type="entry name" value="LRRNT_2"/>
    <property type="match status" value="1"/>
</dbReference>
<dbReference type="PANTHER" id="PTHR48009">
    <property type="entry name" value="LEUCINE-RICH REPEAT (LRR) FAMILY PROTEIN"/>
    <property type="match status" value="1"/>
</dbReference>
<evidence type="ECO:0000256" key="4">
    <source>
        <dbReference type="ARBA" id="ARBA00023180"/>
    </source>
</evidence>
<keyword evidence="1" id="KW-0433">Leucine-rich repeat</keyword>
<organism evidence="7 8">
    <name type="scientific">Dioscorea zingiberensis</name>
    <dbReference type="NCBI Taxonomy" id="325984"/>
    <lineage>
        <taxon>Eukaryota</taxon>
        <taxon>Viridiplantae</taxon>
        <taxon>Streptophyta</taxon>
        <taxon>Embryophyta</taxon>
        <taxon>Tracheophyta</taxon>
        <taxon>Spermatophyta</taxon>
        <taxon>Magnoliopsida</taxon>
        <taxon>Liliopsida</taxon>
        <taxon>Dioscoreales</taxon>
        <taxon>Dioscoreaceae</taxon>
        <taxon>Dioscorea</taxon>
    </lineage>
</organism>
<keyword evidence="8" id="KW-1185">Reference proteome</keyword>
<dbReference type="InterPro" id="IPR032675">
    <property type="entry name" value="LRR_dom_sf"/>
</dbReference>
<feature type="signal peptide" evidence="5">
    <location>
        <begin position="1"/>
        <end position="19"/>
    </location>
</feature>